<dbReference type="Proteomes" id="UP000005408">
    <property type="component" value="Unassembled WGS sequence"/>
</dbReference>
<dbReference type="GO" id="GO:0016020">
    <property type="term" value="C:membrane"/>
    <property type="evidence" value="ECO:0007669"/>
    <property type="project" value="InterPro"/>
</dbReference>
<keyword evidence="6" id="KW-1185">Reference proteome</keyword>
<accession>A0A8W8N5R0</accession>
<evidence type="ECO:0000313" key="6">
    <source>
        <dbReference type="Proteomes" id="UP000005408"/>
    </source>
</evidence>
<evidence type="ECO:0000256" key="3">
    <source>
        <dbReference type="PROSITE-ProRule" id="PRU00196"/>
    </source>
</evidence>
<keyword evidence="1 3" id="KW-1015">Disulfide bond</keyword>
<organism evidence="5 6">
    <name type="scientific">Magallana gigas</name>
    <name type="common">Pacific oyster</name>
    <name type="synonym">Crassostrea gigas</name>
    <dbReference type="NCBI Taxonomy" id="29159"/>
    <lineage>
        <taxon>Eukaryota</taxon>
        <taxon>Metazoa</taxon>
        <taxon>Spiralia</taxon>
        <taxon>Lophotrochozoa</taxon>
        <taxon>Mollusca</taxon>
        <taxon>Bivalvia</taxon>
        <taxon>Autobranchia</taxon>
        <taxon>Pteriomorphia</taxon>
        <taxon>Ostreida</taxon>
        <taxon>Ostreoidea</taxon>
        <taxon>Ostreidae</taxon>
        <taxon>Magallana</taxon>
    </lineage>
</organism>
<keyword evidence="2" id="KW-0325">Glycoprotein</keyword>
<evidence type="ECO:0000313" key="5">
    <source>
        <dbReference type="EnsemblMetazoa" id="G5469.1:cds"/>
    </source>
</evidence>
<dbReference type="PROSITE" id="PS50287">
    <property type="entry name" value="SRCR_2"/>
    <property type="match status" value="2"/>
</dbReference>
<dbReference type="InterPro" id="IPR001190">
    <property type="entry name" value="SRCR"/>
</dbReference>
<dbReference type="EnsemblMetazoa" id="G5469.1">
    <property type="protein sequence ID" value="G5469.1:cds"/>
    <property type="gene ID" value="G5469"/>
</dbReference>
<dbReference type="AlphaFoldDB" id="A0A8W8N5R0"/>
<feature type="domain" description="SRCR" evidence="4">
    <location>
        <begin position="120"/>
        <end position="162"/>
    </location>
</feature>
<proteinExistence type="predicted"/>
<dbReference type="SUPFAM" id="SSF56487">
    <property type="entry name" value="SRCR-like"/>
    <property type="match status" value="2"/>
</dbReference>
<dbReference type="Pfam" id="PF00530">
    <property type="entry name" value="SRCR"/>
    <property type="match status" value="2"/>
</dbReference>
<dbReference type="PANTHER" id="PTHR45817:SF9">
    <property type="entry name" value="SRCR DOMAIN-CONTAINING PROTEIN"/>
    <property type="match status" value="1"/>
</dbReference>
<comment type="caution">
    <text evidence="3">Lacks conserved residue(s) required for the propagation of feature annotation.</text>
</comment>
<name>A0A8W8N5R0_MAGGI</name>
<feature type="domain" description="SRCR" evidence="4">
    <location>
        <begin position="12"/>
        <end position="113"/>
    </location>
</feature>
<evidence type="ECO:0000256" key="2">
    <source>
        <dbReference type="ARBA" id="ARBA00023180"/>
    </source>
</evidence>
<dbReference type="PRINTS" id="PR00258">
    <property type="entry name" value="SPERACTRCPTR"/>
</dbReference>
<dbReference type="Gene3D" id="3.10.250.10">
    <property type="entry name" value="SRCR-like domain"/>
    <property type="match status" value="2"/>
</dbReference>
<dbReference type="InterPro" id="IPR036772">
    <property type="entry name" value="SRCR-like_dom_sf"/>
</dbReference>
<sequence>MKQFALYSGNTVRLVGGSNEHEGRLEVFYNGEWGTVCDDGGVDGIAAVVCRSLGLPSNASEAYCCARNGQGSGRIWMDNVRCVGSEARIEECNHNGWGLHNCGHSEDLSIKCLPPINSTVRLVGGATEYEGRLEVFHNGEWGTVCDDGFNGRIASVVCRTLGLPWNTSEAYCCARNGGGTDIMAGDHTIVVIMRIYPSTAYRPMQSVQPYQHQLQLQPQQFQRTPYIIRDTFNYGSEASDYSFSGDDVTSQALYPPTQFYIGDGTEGTVDTVYVGSNGIISLVERIQ</sequence>
<dbReference type="InterPro" id="IPR050912">
    <property type="entry name" value="LOX-like_protein"/>
</dbReference>
<reference evidence="5" key="1">
    <citation type="submission" date="2022-08" db="UniProtKB">
        <authorList>
            <consortium name="EnsemblMetazoa"/>
        </authorList>
    </citation>
    <scope>IDENTIFICATION</scope>
    <source>
        <strain evidence="5">05x7-T-G4-1.051#20</strain>
    </source>
</reference>
<feature type="disulfide bond" evidence="3">
    <location>
        <begin position="82"/>
        <end position="92"/>
    </location>
</feature>
<dbReference type="PANTHER" id="PTHR45817">
    <property type="entry name" value="LYSYL OXIDASE-LIKE-RELATED"/>
    <property type="match status" value="1"/>
</dbReference>
<dbReference type="SMART" id="SM00202">
    <property type="entry name" value="SR"/>
    <property type="match status" value="2"/>
</dbReference>
<dbReference type="FunFam" id="3.10.250.10:FF:000011">
    <property type="entry name" value="Scavenger receptor class A member 5"/>
    <property type="match status" value="1"/>
</dbReference>
<evidence type="ECO:0000259" key="4">
    <source>
        <dbReference type="PROSITE" id="PS50287"/>
    </source>
</evidence>
<dbReference type="GO" id="GO:0004720">
    <property type="term" value="F:protein-lysine 6-oxidase activity"/>
    <property type="evidence" value="ECO:0007669"/>
    <property type="project" value="TreeGrafter"/>
</dbReference>
<protein>
    <recommendedName>
        <fullName evidence="4">SRCR domain-containing protein</fullName>
    </recommendedName>
</protein>
<dbReference type="GO" id="GO:0005615">
    <property type="term" value="C:extracellular space"/>
    <property type="evidence" value="ECO:0007669"/>
    <property type="project" value="TreeGrafter"/>
</dbReference>
<dbReference type="PROSITE" id="PS00420">
    <property type="entry name" value="SRCR_1"/>
    <property type="match status" value="1"/>
</dbReference>
<evidence type="ECO:0000256" key="1">
    <source>
        <dbReference type="ARBA" id="ARBA00023157"/>
    </source>
</evidence>